<dbReference type="AlphaFoldDB" id="A0A124EGY5"/>
<protein>
    <submittedName>
        <fullName evidence="1">Uncharacterized protein</fullName>
    </submittedName>
</protein>
<proteinExistence type="predicted"/>
<comment type="caution">
    <text evidence="1">The sequence shown here is derived from an EMBL/GenBank/DDBJ whole genome shotgun (WGS) entry which is preliminary data.</text>
</comment>
<evidence type="ECO:0000313" key="2">
    <source>
        <dbReference type="Proteomes" id="UP000054078"/>
    </source>
</evidence>
<gene>
    <name evidence="1" type="ORF">AUL39_00885</name>
</gene>
<dbReference type="Proteomes" id="UP000054078">
    <property type="component" value="Unassembled WGS sequence"/>
</dbReference>
<dbReference type="RefSeq" id="WP_059052699.1">
    <property type="nucleotide sequence ID" value="NZ_LOJF01000001.1"/>
</dbReference>
<organism evidence="1 2">
    <name type="scientific">Tractidigestivibacter scatoligenes</name>
    <name type="common">Olsenella scatoligenes</name>
    <dbReference type="NCBI Taxonomy" id="1299998"/>
    <lineage>
        <taxon>Bacteria</taxon>
        <taxon>Bacillati</taxon>
        <taxon>Actinomycetota</taxon>
        <taxon>Coriobacteriia</taxon>
        <taxon>Coriobacteriales</taxon>
        <taxon>Atopobiaceae</taxon>
        <taxon>Tractidigestivibacter</taxon>
    </lineage>
</organism>
<sequence>MSDNKAEQDFTLGRPVLVCRWRLASGGLPMENRHLRALSKRVVNGQAVSTQLVAWAKQHIEWTLRDGSALNPDGVLMIVLDEKGQAAMTVGPYEPIDSPTATTLADRAIESAREAEETGVAPETLWVARGDTLVCGMGAAEDASGSVTLVCDLANTVGITVTREQGIAQGLLDNTLVYDEIFLVSDEHGIVCASDAAGPRGAKLAEGYERLLAAQKKKR</sequence>
<dbReference type="EMBL" id="LOJF01000001">
    <property type="protein sequence ID" value="KUH58933.1"/>
    <property type="molecule type" value="Genomic_DNA"/>
</dbReference>
<dbReference type="OrthoDB" id="3181964at2"/>
<evidence type="ECO:0000313" key="1">
    <source>
        <dbReference type="EMBL" id="KUH58933.1"/>
    </source>
</evidence>
<dbReference type="STRING" id="1299998.AUL39_00885"/>
<keyword evidence="2" id="KW-1185">Reference proteome</keyword>
<reference evidence="1 2" key="1">
    <citation type="submission" date="2015-12" db="EMBL/GenBank/DDBJ databases">
        <title>Draft Genome Sequence of Olsenella scatoligenes SK9K4T; a Producer of 3-Methylindole- (skatole) and 4-Methylphenol- (p-cresol) Isolated from Pig Feces.</title>
        <authorList>
            <person name="Li X."/>
            <person name="Borg B."/>
            <person name="Canibe N."/>
        </authorList>
    </citation>
    <scope>NUCLEOTIDE SEQUENCE [LARGE SCALE GENOMIC DNA]</scope>
    <source>
        <strain evidence="1 2">SK9K4</strain>
    </source>
</reference>
<accession>A0A124EGY5</accession>
<name>A0A124EGY5_TRASO</name>